<name>X1JCM0_9ZZZZ</name>
<proteinExistence type="predicted"/>
<feature type="non-terminal residue" evidence="1">
    <location>
        <position position="71"/>
    </location>
</feature>
<organism evidence="1">
    <name type="scientific">marine sediment metagenome</name>
    <dbReference type="NCBI Taxonomy" id="412755"/>
    <lineage>
        <taxon>unclassified sequences</taxon>
        <taxon>metagenomes</taxon>
        <taxon>ecological metagenomes</taxon>
    </lineage>
</organism>
<dbReference type="AlphaFoldDB" id="X1JCM0"/>
<dbReference type="EMBL" id="BARU01033439">
    <property type="protein sequence ID" value="GAH67488.1"/>
    <property type="molecule type" value="Genomic_DNA"/>
</dbReference>
<evidence type="ECO:0000313" key="1">
    <source>
        <dbReference type="EMBL" id="GAH67488.1"/>
    </source>
</evidence>
<reference evidence="1" key="1">
    <citation type="journal article" date="2014" name="Front. Microbiol.">
        <title>High frequency of phylogenetically diverse reductive dehalogenase-homologous genes in deep subseafloor sedimentary metagenomes.</title>
        <authorList>
            <person name="Kawai M."/>
            <person name="Futagami T."/>
            <person name="Toyoda A."/>
            <person name="Takaki Y."/>
            <person name="Nishi S."/>
            <person name="Hori S."/>
            <person name="Arai W."/>
            <person name="Tsubouchi T."/>
            <person name="Morono Y."/>
            <person name="Uchiyama I."/>
            <person name="Ito T."/>
            <person name="Fujiyama A."/>
            <person name="Inagaki F."/>
            <person name="Takami H."/>
        </authorList>
    </citation>
    <scope>NUCLEOTIDE SEQUENCE</scope>
    <source>
        <strain evidence="1">Expedition CK06-06</strain>
    </source>
</reference>
<comment type="caution">
    <text evidence="1">The sequence shown here is derived from an EMBL/GenBank/DDBJ whole genome shotgun (WGS) entry which is preliminary data.</text>
</comment>
<sequence>MSMQPKELKDKTKGIIHFKDIIEGVLSHLRKKLPPDKYKGAISYGIKEEENMCRLLLSLLSFGFINKKQKE</sequence>
<protein>
    <submittedName>
        <fullName evidence="1">Uncharacterized protein</fullName>
    </submittedName>
</protein>
<gene>
    <name evidence="1" type="ORF">S03H2_52633</name>
</gene>
<accession>X1JCM0</accession>